<organism evidence="1 2">
    <name type="scientific">Candidatus Taylorbacteria bacterium RIFCSPHIGHO2_02_FULL_46_13</name>
    <dbReference type="NCBI Taxonomy" id="1802312"/>
    <lineage>
        <taxon>Bacteria</taxon>
        <taxon>Candidatus Tayloriibacteriota</taxon>
    </lineage>
</organism>
<sequence length="87" mass="10392">MEFLRYFDTRKNRAQEFIRYQLSRGENWFVLEILQCKSFSADVATGELYREEFRDESAAEEAYRNKLSLAETLSPSVLIQKEIWNSK</sequence>
<proteinExistence type="predicted"/>
<comment type="caution">
    <text evidence="1">The sequence shown here is derived from an EMBL/GenBank/DDBJ whole genome shotgun (WGS) entry which is preliminary data.</text>
</comment>
<dbReference type="AlphaFoldDB" id="A0A1G2MTU0"/>
<evidence type="ECO:0000313" key="2">
    <source>
        <dbReference type="Proteomes" id="UP000177565"/>
    </source>
</evidence>
<dbReference type="EMBL" id="MHRQ01000021">
    <property type="protein sequence ID" value="OHA26391.1"/>
    <property type="molecule type" value="Genomic_DNA"/>
</dbReference>
<evidence type="ECO:0000313" key="1">
    <source>
        <dbReference type="EMBL" id="OHA26391.1"/>
    </source>
</evidence>
<accession>A0A1G2MTU0</accession>
<name>A0A1G2MTU0_9BACT</name>
<gene>
    <name evidence="1" type="ORF">A3C06_01680</name>
</gene>
<dbReference type="Proteomes" id="UP000177565">
    <property type="component" value="Unassembled WGS sequence"/>
</dbReference>
<protein>
    <submittedName>
        <fullName evidence="1">Uncharacterized protein</fullName>
    </submittedName>
</protein>
<reference evidence="1 2" key="1">
    <citation type="journal article" date="2016" name="Nat. Commun.">
        <title>Thousands of microbial genomes shed light on interconnected biogeochemical processes in an aquifer system.</title>
        <authorList>
            <person name="Anantharaman K."/>
            <person name="Brown C.T."/>
            <person name="Hug L.A."/>
            <person name="Sharon I."/>
            <person name="Castelle C.J."/>
            <person name="Probst A.J."/>
            <person name="Thomas B.C."/>
            <person name="Singh A."/>
            <person name="Wilkins M.J."/>
            <person name="Karaoz U."/>
            <person name="Brodie E.L."/>
            <person name="Williams K.H."/>
            <person name="Hubbard S.S."/>
            <person name="Banfield J.F."/>
        </authorList>
    </citation>
    <scope>NUCLEOTIDE SEQUENCE [LARGE SCALE GENOMIC DNA]</scope>
</reference>
<dbReference type="STRING" id="1802312.A3C06_01680"/>